<evidence type="ECO:0000313" key="6">
    <source>
        <dbReference type="EMBL" id="MBW3082414.1"/>
    </source>
</evidence>
<dbReference type="EMBL" id="JAHBBD010000005">
    <property type="protein sequence ID" value="MBW3082414.1"/>
    <property type="molecule type" value="Genomic_DNA"/>
</dbReference>
<dbReference type="Pfam" id="PF17764">
    <property type="entry name" value="PriA_3primeBD"/>
    <property type="match status" value="1"/>
</dbReference>
<dbReference type="RefSeq" id="WP_219080519.1">
    <property type="nucleotide sequence ID" value="NZ_JAHBBD010000005.1"/>
</dbReference>
<proteinExistence type="predicted"/>
<evidence type="ECO:0000313" key="7">
    <source>
        <dbReference type="Proteomes" id="UP000812844"/>
    </source>
</evidence>
<protein>
    <submittedName>
        <fullName evidence="6">Primosomal protein N</fullName>
    </submittedName>
</protein>
<dbReference type="Proteomes" id="UP000812844">
    <property type="component" value="Unassembled WGS sequence"/>
</dbReference>
<accession>A0ABS6W7E5</accession>
<comment type="caution">
    <text evidence="6">The sequence shown here is derived from an EMBL/GenBank/DDBJ whole genome shotgun (WGS) entry which is preliminary data.</text>
</comment>
<dbReference type="InterPro" id="IPR041222">
    <property type="entry name" value="PriA_3primeBD"/>
</dbReference>
<dbReference type="PANTHER" id="PTHR30580">
    <property type="entry name" value="PRIMOSOMAL PROTEIN N"/>
    <property type="match status" value="1"/>
</dbReference>
<feature type="region of interest" description="Disordered" evidence="4">
    <location>
        <begin position="1"/>
        <end position="28"/>
    </location>
</feature>
<keyword evidence="2" id="KW-0067">ATP-binding</keyword>
<evidence type="ECO:0000259" key="5">
    <source>
        <dbReference type="Pfam" id="PF17764"/>
    </source>
</evidence>
<evidence type="ECO:0000256" key="1">
    <source>
        <dbReference type="ARBA" id="ARBA00022741"/>
    </source>
</evidence>
<name>A0ABS6W7E5_9BIFI</name>
<gene>
    <name evidence="6" type="ORF">KIH73_03305</name>
</gene>
<reference evidence="6 7" key="1">
    <citation type="submission" date="2021-05" db="EMBL/GenBank/DDBJ databases">
        <title>Phylogenetic classification of ten novel species belonging to the genus Bifidobacterium comprising B. colchicus sp. nov., B. abeli sp. nov., B. bicoloris sp. nov., B. guerezis sp. nov., B. rosaliae sp. nov., B. santillanensis sp. nov., B. argentati sp. nov., B. amazzoni sp. nov., B. pluviali sp. nov., and B. pinnaculum sp. nov.</title>
        <authorList>
            <person name="Lugli G.A."/>
            <person name="Ruiz Garcia L."/>
            <person name="Margolles A."/>
            <person name="Ventura M."/>
        </authorList>
    </citation>
    <scope>NUCLEOTIDE SEQUENCE [LARGE SCALE GENOMIC DNA]</scope>
    <source>
        <strain evidence="6 7">6T3</strain>
    </source>
</reference>
<keyword evidence="3" id="KW-0238">DNA-binding</keyword>
<evidence type="ECO:0000256" key="4">
    <source>
        <dbReference type="SAM" id="MobiDB-lite"/>
    </source>
</evidence>
<dbReference type="NCBIfam" id="NF011451">
    <property type="entry name" value="PRK14873.1-1"/>
    <property type="match status" value="1"/>
</dbReference>
<dbReference type="PANTHER" id="PTHR30580:SF0">
    <property type="entry name" value="PRIMOSOMAL PROTEIN N"/>
    <property type="match status" value="1"/>
</dbReference>
<sequence>MSASDAEQLALDGLAPRRRRRREPARRTPASDLPIARVVLDVQATHLGRTFDYLVDERQSEAARPGVPVRVRFGGQRVNGVVWERAERSDTPSSSLRYIERVVSPEVLVPAAMREDIGLIADAYGGTRANILRMAVPPRVARIEQEQRLVASFPRRRGGPARPGGDARTAAEPGADRPGDAAAASGDARRQADARRDQARRRELRERFDRLPACYGNLHLLDDALHGSGFKAFVVDPLPGAGEWCALAAWMATTRLSAGGSAVFVLPGSREIGDLADAMRLAGLRIFEPSGSANGGYEGDVAILTAAMPAAERYRAYLAVVAGQVRCVIGTRAAMYAPVAGPALFAIVDDAAYQNADGMMPYANARGVLRLRAKAHDGVFVAMANARSPISQWETGGNHTVQTPVGGFSTPIRPLPAVAKERTPWVRWLNREELARLADPSIGARVPHTAVSILTKALEGGPVLLSIPQDGVGEALSCAACHRQARCPRCSGPLRRTGDDAPRCLWCGKAAVGWSCPGCGGERMRVVRVGAAGTARELQGLFRNVPVVLSSPSQPRGVVEDVACAPMIVIATPGAEPRVRGEGPGGSEYRAVAMLDAWTSLYAPGVDARVDALTAWMRVVAMCAPRSRGGQALLIGETDPLIAQSLMLWDGTVLAARELQERAEVGLPPALAAACVWGRRDAVGGLLRRIGALGGDWAEVSTAAGTVPAVLGPVPIAQPRTVDARELEVTRDRVKAVVRVPQSRRAELAVRLRAEVARHVAAREPGELRFQLDPKDLI</sequence>
<keyword evidence="1" id="KW-0547">Nucleotide-binding</keyword>
<evidence type="ECO:0000256" key="3">
    <source>
        <dbReference type="ARBA" id="ARBA00023125"/>
    </source>
</evidence>
<keyword evidence="7" id="KW-1185">Reference proteome</keyword>
<feature type="domain" description="Primosomal protein N' 3' DNA-binding" evidence="5">
    <location>
        <begin position="37"/>
        <end position="137"/>
    </location>
</feature>
<organism evidence="6 7">
    <name type="scientific">Bifidobacterium phasiani</name>
    <dbReference type="NCBI Taxonomy" id="2834431"/>
    <lineage>
        <taxon>Bacteria</taxon>
        <taxon>Bacillati</taxon>
        <taxon>Actinomycetota</taxon>
        <taxon>Actinomycetes</taxon>
        <taxon>Bifidobacteriales</taxon>
        <taxon>Bifidobacteriaceae</taxon>
        <taxon>Bifidobacterium</taxon>
    </lineage>
</organism>
<evidence type="ECO:0000256" key="2">
    <source>
        <dbReference type="ARBA" id="ARBA00022840"/>
    </source>
</evidence>
<feature type="region of interest" description="Disordered" evidence="4">
    <location>
        <begin position="151"/>
        <end position="200"/>
    </location>
</feature>
<feature type="compositionally biased region" description="Basic and acidic residues" evidence="4">
    <location>
        <begin position="187"/>
        <end position="200"/>
    </location>
</feature>
<feature type="compositionally biased region" description="Low complexity" evidence="4">
    <location>
        <begin position="163"/>
        <end position="173"/>
    </location>
</feature>